<dbReference type="Gene3D" id="1.10.10.10">
    <property type="entry name" value="Winged helix-like DNA-binding domain superfamily/Winged helix DNA-binding domain"/>
    <property type="match status" value="1"/>
</dbReference>
<dbReference type="InterPro" id="IPR000524">
    <property type="entry name" value="Tscrpt_reg_HTH_GntR"/>
</dbReference>
<gene>
    <name evidence="5" type="ordered locus">Snas_5221</name>
</gene>
<dbReference type="STRING" id="446470.Snas_5221"/>
<dbReference type="AlphaFoldDB" id="D3QBW6"/>
<dbReference type="Pfam" id="PF07729">
    <property type="entry name" value="FCD"/>
    <property type="match status" value="1"/>
</dbReference>
<dbReference type="CDD" id="cd07377">
    <property type="entry name" value="WHTH_GntR"/>
    <property type="match status" value="1"/>
</dbReference>
<dbReference type="GO" id="GO:0003700">
    <property type="term" value="F:DNA-binding transcription factor activity"/>
    <property type="evidence" value="ECO:0007669"/>
    <property type="project" value="InterPro"/>
</dbReference>
<dbReference type="Proteomes" id="UP000000844">
    <property type="component" value="Chromosome"/>
</dbReference>
<dbReference type="InterPro" id="IPR008920">
    <property type="entry name" value="TF_FadR/GntR_C"/>
</dbReference>
<dbReference type="KEGG" id="sna:Snas_5221"/>
<organism evidence="5 6">
    <name type="scientific">Stackebrandtia nassauensis (strain DSM 44728 / CIP 108903 / NRRL B-16338 / NBRC 102104 / LLR-40K-21)</name>
    <dbReference type="NCBI Taxonomy" id="446470"/>
    <lineage>
        <taxon>Bacteria</taxon>
        <taxon>Bacillati</taxon>
        <taxon>Actinomycetota</taxon>
        <taxon>Actinomycetes</taxon>
        <taxon>Glycomycetales</taxon>
        <taxon>Glycomycetaceae</taxon>
        <taxon>Stackebrandtia</taxon>
    </lineage>
</organism>
<evidence type="ECO:0000259" key="4">
    <source>
        <dbReference type="PROSITE" id="PS50949"/>
    </source>
</evidence>
<evidence type="ECO:0000313" key="5">
    <source>
        <dbReference type="EMBL" id="ADD44855.1"/>
    </source>
</evidence>
<dbReference type="eggNOG" id="COG1802">
    <property type="taxonomic scope" value="Bacteria"/>
</dbReference>
<protein>
    <submittedName>
        <fullName evidence="5">Transcriptional regulator, GntR family</fullName>
    </submittedName>
</protein>
<dbReference type="InterPro" id="IPR011711">
    <property type="entry name" value="GntR_C"/>
</dbReference>
<name>D3QBW6_STANL</name>
<keyword evidence="1" id="KW-0805">Transcription regulation</keyword>
<dbReference type="HOGENOM" id="CLU_017584_5_5_11"/>
<dbReference type="SMART" id="SM00895">
    <property type="entry name" value="FCD"/>
    <property type="match status" value="1"/>
</dbReference>
<dbReference type="InterPro" id="IPR036388">
    <property type="entry name" value="WH-like_DNA-bd_sf"/>
</dbReference>
<keyword evidence="2" id="KW-0238">DNA-binding</keyword>
<accession>D3QBW6</accession>
<feature type="domain" description="HTH gntR-type" evidence="4">
    <location>
        <begin position="14"/>
        <end position="81"/>
    </location>
</feature>
<dbReference type="EMBL" id="CP001778">
    <property type="protein sequence ID" value="ADD44855.1"/>
    <property type="molecule type" value="Genomic_DNA"/>
</dbReference>
<evidence type="ECO:0000256" key="2">
    <source>
        <dbReference type="ARBA" id="ARBA00023125"/>
    </source>
</evidence>
<evidence type="ECO:0000256" key="3">
    <source>
        <dbReference type="ARBA" id="ARBA00023163"/>
    </source>
</evidence>
<dbReference type="Gene3D" id="1.20.120.530">
    <property type="entry name" value="GntR ligand-binding domain-like"/>
    <property type="match status" value="1"/>
</dbReference>
<reference evidence="5 6" key="1">
    <citation type="journal article" date="2009" name="Stand. Genomic Sci.">
        <title>Complete genome sequence of Stackebrandtia nassauensis type strain (LLR-40K-21).</title>
        <authorList>
            <person name="Munk C."/>
            <person name="Lapidus A."/>
            <person name="Copeland A."/>
            <person name="Jando M."/>
            <person name="Mayilraj S."/>
            <person name="Glavina Del Rio T."/>
            <person name="Nolan M."/>
            <person name="Chen F."/>
            <person name="Lucas S."/>
            <person name="Tice H."/>
            <person name="Cheng J.F."/>
            <person name="Han C."/>
            <person name="Detter J.C."/>
            <person name="Bruce D."/>
            <person name="Goodwin L."/>
            <person name="Chain P."/>
            <person name="Pitluck S."/>
            <person name="Goker M."/>
            <person name="Ovchinikova G."/>
            <person name="Pati A."/>
            <person name="Ivanova N."/>
            <person name="Mavromatis K."/>
            <person name="Chen A."/>
            <person name="Palaniappan K."/>
            <person name="Land M."/>
            <person name="Hauser L."/>
            <person name="Chang Y.J."/>
            <person name="Jeffries C.D."/>
            <person name="Bristow J."/>
            <person name="Eisen J.A."/>
            <person name="Markowitz V."/>
            <person name="Hugenholtz P."/>
            <person name="Kyrpides N.C."/>
            <person name="Klenk H.P."/>
        </authorList>
    </citation>
    <scope>NUCLEOTIDE SEQUENCE [LARGE SCALE GENOMIC DNA]</scope>
    <source>
        <strain evidence="6">DSM 44728 / CIP 108903 / NRRL B-16338 / NBRC 102104 / LLR-40K-21</strain>
    </source>
</reference>
<dbReference type="SMART" id="SM00345">
    <property type="entry name" value="HTH_GNTR"/>
    <property type="match status" value="1"/>
</dbReference>
<dbReference type="PANTHER" id="PTHR43537">
    <property type="entry name" value="TRANSCRIPTIONAL REGULATOR, GNTR FAMILY"/>
    <property type="match status" value="1"/>
</dbReference>
<dbReference type="PANTHER" id="PTHR43537:SF45">
    <property type="entry name" value="GNTR FAMILY REGULATORY PROTEIN"/>
    <property type="match status" value="1"/>
</dbReference>
<sequence>MTAASHLTSLKKRESLRATVANALRAAIVSGEMEPGRVYSAPTLCARFGVSATPVREAMLDLIKEGMATPVPNKGFRITEVSDADLDNITELRLLIEPPTVRRVVSLIPEADFPKLRRLAQDIVDFALEGSLGQYVEADRIFHLELLAYNDNPRLVEMISQLRTQTRLLGLSRLAEGDELKDSAAEHLLLVDLIAERDAEGAESLMRRHIGHVRGKWA</sequence>
<dbReference type="InterPro" id="IPR036390">
    <property type="entry name" value="WH_DNA-bd_sf"/>
</dbReference>
<proteinExistence type="predicted"/>
<evidence type="ECO:0000313" key="6">
    <source>
        <dbReference type="Proteomes" id="UP000000844"/>
    </source>
</evidence>
<dbReference type="SUPFAM" id="SSF48008">
    <property type="entry name" value="GntR ligand-binding domain-like"/>
    <property type="match status" value="1"/>
</dbReference>
<keyword evidence="3" id="KW-0804">Transcription</keyword>
<dbReference type="SUPFAM" id="SSF46785">
    <property type="entry name" value="Winged helix' DNA-binding domain"/>
    <property type="match status" value="1"/>
</dbReference>
<dbReference type="Pfam" id="PF00392">
    <property type="entry name" value="GntR"/>
    <property type="match status" value="1"/>
</dbReference>
<keyword evidence="6" id="KW-1185">Reference proteome</keyword>
<dbReference type="PROSITE" id="PS50949">
    <property type="entry name" value="HTH_GNTR"/>
    <property type="match status" value="1"/>
</dbReference>
<evidence type="ECO:0000256" key="1">
    <source>
        <dbReference type="ARBA" id="ARBA00023015"/>
    </source>
</evidence>
<dbReference type="OrthoDB" id="3864082at2"/>
<dbReference type="RefSeq" id="WP_013020426.1">
    <property type="nucleotide sequence ID" value="NC_013947.1"/>
</dbReference>
<dbReference type="GO" id="GO:0003677">
    <property type="term" value="F:DNA binding"/>
    <property type="evidence" value="ECO:0007669"/>
    <property type="project" value="UniProtKB-KW"/>
</dbReference>